<evidence type="ECO:0008006" key="12">
    <source>
        <dbReference type="Google" id="ProtNLM"/>
    </source>
</evidence>
<feature type="compositionally biased region" description="Polar residues" evidence="7">
    <location>
        <begin position="46"/>
        <end position="72"/>
    </location>
</feature>
<keyword evidence="3" id="KW-0949">S-adenosyl-L-methionine</keyword>
<dbReference type="Gene3D" id="2.170.270.10">
    <property type="entry name" value="SET domain"/>
    <property type="match status" value="1"/>
</dbReference>
<keyword evidence="5" id="KW-0804">Transcription</keyword>
<dbReference type="EMBL" id="ML995488">
    <property type="protein sequence ID" value="KAF2140850.1"/>
    <property type="molecule type" value="Genomic_DNA"/>
</dbReference>
<evidence type="ECO:0000259" key="9">
    <source>
        <dbReference type="PROSITE" id="PS51633"/>
    </source>
</evidence>
<keyword evidence="2" id="KW-0808">Transferase</keyword>
<feature type="domain" description="SET" evidence="8">
    <location>
        <begin position="783"/>
        <end position="924"/>
    </location>
</feature>
<evidence type="ECO:0000256" key="7">
    <source>
        <dbReference type="SAM" id="MobiDB-lite"/>
    </source>
</evidence>
<evidence type="ECO:0000256" key="6">
    <source>
        <dbReference type="ARBA" id="ARBA00048568"/>
    </source>
</evidence>
<feature type="domain" description="CXC" evidence="9">
    <location>
        <begin position="682"/>
        <end position="793"/>
    </location>
</feature>
<keyword evidence="11" id="KW-1185">Reference proteome</keyword>
<dbReference type="InterPro" id="IPR001214">
    <property type="entry name" value="SET_dom"/>
</dbReference>
<evidence type="ECO:0000259" key="8">
    <source>
        <dbReference type="PROSITE" id="PS50280"/>
    </source>
</evidence>
<feature type="compositionally biased region" description="Polar residues" evidence="7">
    <location>
        <begin position="11"/>
        <end position="20"/>
    </location>
</feature>
<dbReference type="PROSITE" id="PS50280">
    <property type="entry name" value="SET"/>
    <property type="match status" value="1"/>
</dbReference>
<dbReference type="SMART" id="SM00317">
    <property type="entry name" value="SET"/>
    <property type="match status" value="1"/>
</dbReference>
<feature type="compositionally biased region" description="Basic and acidic residues" evidence="7">
    <location>
        <begin position="220"/>
        <end position="243"/>
    </location>
</feature>
<dbReference type="AlphaFoldDB" id="A0A6A6B9V6"/>
<dbReference type="GeneID" id="54303761"/>
<organism evidence="10 11">
    <name type="scientific">Aplosporella prunicola CBS 121167</name>
    <dbReference type="NCBI Taxonomy" id="1176127"/>
    <lineage>
        <taxon>Eukaryota</taxon>
        <taxon>Fungi</taxon>
        <taxon>Dikarya</taxon>
        <taxon>Ascomycota</taxon>
        <taxon>Pezizomycotina</taxon>
        <taxon>Dothideomycetes</taxon>
        <taxon>Dothideomycetes incertae sedis</taxon>
        <taxon>Botryosphaeriales</taxon>
        <taxon>Aplosporellaceae</taxon>
        <taxon>Aplosporella</taxon>
    </lineage>
</organism>
<dbReference type="SUPFAM" id="SSF82199">
    <property type="entry name" value="SET domain"/>
    <property type="match status" value="1"/>
</dbReference>
<evidence type="ECO:0000256" key="3">
    <source>
        <dbReference type="ARBA" id="ARBA00022691"/>
    </source>
</evidence>
<evidence type="ECO:0000313" key="10">
    <source>
        <dbReference type="EMBL" id="KAF2140850.1"/>
    </source>
</evidence>
<keyword evidence="1" id="KW-0489">Methyltransferase</keyword>
<dbReference type="GO" id="GO:0032259">
    <property type="term" value="P:methylation"/>
    <property type="evidence" value="ECO:0007669"/>
    <property type="project" value="UniProtKB-KW"/>
</dbReference>
<feature type="region of interest" description="Disordered" evidence="7">
    <location>
        <begin position="941"/>
        <end position="1075"/>
    </location>
</feature>
<feature type="compositionally biased region" description="Basic and acidic residues" evidence="7">
    <location>
        <begin position="614"/>
        <end position="625"/>
    </location>
</feature>
<keyword evidence="4" id="KW-0805">Transcription regulation</keyword>
<feature type="region of interest" description="Disordered" evidence="7">
    <location>
        <begin position="614"/>
        <end position="682"/>
    </location>
</feature>
<proteinExistence type="predicted"/>
<dbReference type="InterPro" id="IPR045318">
    <property type="entry name" value="EZH1/2-like"/>
</dbReference>
<evidence type="ECO:0000313" key="11">
    <source>
        <dbReference type="Proteomes" id="UP000799438"/>
    </source>
</evidence>
<dbReference type="InterPro" id="IPR046341">
    <property type="entry name" value="SET_dom_sf"/>
</dbReference>
<protein>
    <recommendedName>
        <fullName evidence="12">SET domain-containing protein</fullName>
    </recommendedName>
</protein>
<dbReference type="PANTHER" id="PTHR45747:SF4">
    <property type="entry name" value="HISTONE-LYSINE N-METHYLTRANSFERASE E(Z)"/>
    <property type="match status" value="1"/>
</dbReference>
<dbReference type="InterPro" id="IPR041355">
    <property type="entry name" value="Pre-SET_CXC"/>
</dbReference>
<dbReference type="GO" id="GO:0031507">
    <property type="term" value="P:heterochromatin formation"/>
    <property type="evidence" value="ECO:0007669"/>
    <property type="project" value="TreeGrafter"/>
</dbReference>
<feature type="compositionally biased region" description="Low complexity" evidence="7">
    <location>
        <begin position="954"/>
        <end position="975"/>
    </location>
</feature>
<accession>A0A6A6B9V6</accession>
<dbReference type="PROSITE" id="PS51633">
    <property type="entry name" value="CXC"/>
    <property type="match status" value="1"/>
</dbReference>
<dbReference type="RefSeq" id="XP_033396563.1">
    <property type="nucleotide sequence ID" value="XM_033546255.1"/>
</dbReference>
<dbReference type="GO" id="GO:0003682">
    <property type="term" value="F:chromatin binding"/>
    <property type="evidence" value="ECO:0007669"/>
    <property type="project" value="TreeGrafter"/>
</dbReference>
<dbReference type="GO" id="GO:0140951">
    <property type="term" value="F:histone H3K27 trimethyltransferase activity"/>
    <property type="evidence" value="ECO:0007669"/>
    <property type="project" value="UniProtKB-EC"/>
</dbReference>
<feature type="region of interest" description="Disordered" evidence="7">
    <location>
        <begin position="1"/>
        <end position="272"/>
    </location>
</feature>
<feature type="compositionally biased region" description="Acidic residues" evidence="7">
    <location>
        <begin position="1029"/>
        <end position="1058"/>
    </location>
</feature>
<gene>
    <name evidence="10" type="ORF">K452DRAFT_359297</name>
</gene>
<evidence type="ECO:0000256" key="2">
    <source>
        <dbReference type="ARBA" id="ARBA00022679"/>
    </source>
</evidence>
<dbReference type="InterPro" id="IPR026489">
    <property type="entry name" value="CXC_dom"/>
</dbReference>
<sequence>MTDSDIDMTSFAGSASNPVDLTQARVSDRPAITIDLTGDSSEDEAGTSSTRADTAALTNNILAHSPTRNQNIETERAPSEATARPSITESSAAAVNDASPLSKPAEPSSVISPASSDHQAPAKSIAQNSRLTQPGNPFNKQPTVPSGNQASPLTDSNMSSGATSMGTQLHNAGSDGGLKRQKSVVINSSDDNHDGDDNSNITEKGSSPLPARVNKLTSRPRKEISHEQAESTHVPDRTDEVENVRSNNADDSPRVSPAPPEASVAQAKNDPATITSLNTDLEIHLKQLHEDHEYFARNRLMRARMCYRVASEEDTPVQDLASGPSIVPPQFLQDAFPWPEATSILKQGTPKPSETKKFVERYQDIYMNGTTKNSKTTSLYNHFDQYATDGLIIPDYTNYVSLKQNLLAESIKTLLYEPYFSDDQSHEAGKQSLWDELRQRFTKAFEERPRRVLQAQKSFQYRSYAEAFFQEIGCQMSDVLNYLLMPEAELRSKLILAGLDDHKVDNLVQTVRPKSCQEDFDRDKPKWLDVYDTLPESTPDQLSNVCLACEAWRQRTGFSIWHIARRSSFAQIPGTTSPSQQKSTQDTSSFTYRSLACRVCHLHNCPFHGEIVEEHRSARPRRANEDPVDDNPSRPSRSRRSSVSSDSSEASECSTSTLMNVKKHVNAPPREEADDDVDNGPRRTLLHWQTRSKTHLVDKRPPFFPCSHEGTCDTSPDCTCRKNNITCEKTCACSISCRRRFRGCNCAQVGTICWQNEKCDCFGLNRECDPDLCATCGAAEVLDPVNRYNDAVAHGKCANVSIQRNVPKRTLLGLSEVQGFGLFMGEPVKEFDYLGEYKGETLTKMEGSRRGAIYQQLLTNYLFDLNKDQEVDSTRAGNKFRFINNSALAPNCTPKLLLCNTVVRIGMFAAQDIKKGEELFFNYNYPANITKGFRERAGVTNSAAASKNKRNKNKATSAVNGASASFSESSSSSQAEHMGPGNRSYGGLGGIASTPLRSSTITNLASIKRHRPKRNAAKTRNRAPTELAGEAEDDQDEEYAGGGVEDTDEDDYGDPTDDESNRPRKRGRKRKDDWM</sequence>
<feature type="compositionally biased region" description="Polar residues" evidence="7">
    <location>
        <begin position="125"/>
        <end position="171"/>
    </location>
</feature>
<reference evidence="10" key="1">
    <citation type="journal article" date="2020" name="Stud. Mycol.">
        <title>101 Dothideomycetes genomes: a test case for predicting lifestyles and emergence of pathogens.</title>
        <authorList>
            <person name="Haridas S."/>
            <person name="Albert R."/>
            <person name="Binder M."/>
            <person name="Bloem J."/>
            <person name="Labutti K."/>
            <person name="Salamov A."/>
            <person name="Andreopoulos B."/>
            <person name="Baker S."/>
            <person name="Barry K."/>
            <person name="Bills G."/>
            <person name="Bluhm B."/>
            <person name="Cannon C."/>
            <person name="Castanera R."/>
            <person name="Culley D."/>
            <person name="Daum C."/>
            <person name="Ezra D."/>
            <person name="Gonzalez J."/>
            <person name="Henrissat B."/>
            <person name="Kuo A."/>
            <person name="Liang C."/>
            <person name="Lipzen A."/>
            <person name="Lutzoni F."/>
            <person name="Magnuson J."/>
            <person name="Mondo S."/>
            <person name="Nolan M."/>
            <person name="Ohm R."/>
            <person name="Pangilinan J."/>
            <person name="Park H.-J."/>
            <person name="Ramirez L."/>
            <person name="Alfaro M."/>
            <person name="Sun H."/>
            <person name="Tritt A."/>
            <person name="Yoshinaga Y."/>
            <person name="Zwiers L.-H."/>
            <person name="Turgeon B."/>
            <person name="Goodwin S."/>
            <person name="Spatafora J."/>
            <person name="Crous P."/>
            <person name="Grigoriev I."/>
        </authorList>
    </citation>
    <scope>NUCLEOTIDE SEQUENCE</scope>
    <source>
        <strain evidence="10">CBS 121167</strain>
    </source>
</reference>
<name>A0A6A6B9V6_9PEZI</name>
<dbReference type="GO" id="GO:0005634">
    <property type="term" value="C:nucleus"/>
    <property type="evidence" value="ECO:0007669"/>
    <property type="project" value="TreeGrafter"/>
</dbReference>
<comment type="catalytic activity">
    <reaction evidence="6">
        <text>L-lysyl(27)-[histone H3] + 3 S-adenosyl-L-methionine = N(6),N(6),N(6)-trimethyl-L-lysyl(27)-[histone H3] + 3 S-adenosyl-L-homocysteine + 3 H(+)</text>
        <dbReference type="Rhea" id="RHEA:60292"/>
        <dbReference type="Rhea" id="RHEA-COMP:15535"/>
        <dbReference type="Rhea" id="RHEA-COMP:15548"/>
        <dbReference type="ChEBI" id="CHEBI:15378"/>
        <dbReference type="ChEBI" id="CHEBI:29969"/>
        <dbReference type="ChEBI" id="CHEBI:57856"/>
        <dbReference type="ChEBI" id="CHEBI:59789"/>
        <dbReference type="ChEBI" id="CHEBI:61961"/>
        <dbReference type="EC" id="2.1.1.356"/>
    </reaction>
</comment>
<dbReference type="Pfam" id="PF18264">
    <property type="entry name" value="preSET_CXC"/>
    <property type="match status" value="1"/>
</dbReference>
<feature type="compositionally biased region" description="Polar residues" evidence="7">
    <location>
        <begin position="109"/>
        <end position="118"/>
    </location>
</feature>
<dbReference type="PANTHER" id="PTHR45747">
    <property type="entry name" value="HISTONE-LYSINE N-METHYLTRANSFERASE E(Z)"/>
    <property type="match status" value="1"/>
</dbReference>
<feature type="compositionally biased region" description="Polar residues" evidence="7">
    <location>
        <begin position="995"/>
        <end position="1005"/>
    </location>
</feature>
<feature type="compositionally biased region" description="Low complexity" evidence="7">
    <location>
        <begin position="641"/>
        <end position="656"/>
    </location>
</feature>
<evidence type="ECO:0000256" key="5">
    <source>
        <dbReference type="ARBA" id="ARBA00023163"/>
    </source>
</evidence>
<evidence type="ECO:0000256" key="1">
    <source>
        <dbReference type="ARBA" id="ARBA00022603"/>
    </source>
</evidence>
<feature type="compositionally biased region" description="Basic residues" evidence="7">
    <location>
        <begin position="1007"/>
        <end position="1021"/>
    </location>
</feature>
<dbReference type="Proteomes" id="UP000799438">
    <property type="component" value="Unassembled WGS sequence"/>
</dbReference>
<evidence type="ECO:0000256" key="4">
    <source>
        <dbReference type="ARBA" id="ARBA00023015"/>
    </source>
</evidence>
<dbReference type="Pfam" id="PF00856">
    <property type="entry name" value="SET"/>
    <property type="match status" value="1"/>
</dbReference>
<dbReference type="OrthoDB" id="6141102at2759"/>